<keyword evidence="3 5" id="KW-0328">Glycosyltransferase</keyword>
<evidence type="ECO:0000256" key="1">
    <source>
        <dbReference type="ARBA" id="ARBA00004922"/>
    </source>
</evidence>
<proteinExistence type="inferred from homology"/>
<dbReference type="AlphaFoldDB" id="A0A9N9ESK3"/>
<evidence type="ECO:0000313" key="7">
    <source>
        <dbReference type="EMBL" id="CAG8692060.1"/>
    </source>
</evidence>
<comment type="similarity">
    <text evidence="2 5">Belongs to the glycosyltransferase 10 family.</text>
</comment>
<sequence>MVETMVETMVKTNLTINLTLINELKIKPTSLMEWKRRHYLTNYLNKNKKVKIYLISAKQYGRTDVKHLKYNHDGTLMNCDMPCIWNMTDLDNLTPEDLKTADGLFCVDRLKLPNVKSWDGQKFIRFTNEPPSNCPWCYEMMERFDFLSSYSEDSNVPTSYIREDPIDWLERQPFNIENLSDNSTFVSFIASHWTDFRKDWIPKLQAHIPVASFGNVYKNTDWNVHSECSALENITSYHFEDFKAKNCIIAKYPFYLSIENSQYDDYSTEKLWDAFKLGVVPIIWGAPNSRSYIPHPKSAIFIEDYPNVEDLANHLKYLVKNKTAYLEYHQWRFTKAWSERFERKV</sequence>
<dbReference type="InterPro" id="IPR038577">
    <property type="entry name" value="GT10-like_C_sf"/>
</dbReference>
<evidence type="ECO:0000256" key="5">
    <source>
        <dbReference type="RuleBase" id="RU003832"/>
    </source>
</evidence>
<dbReference type="Pfam" id="PF00852">
    <property type="entry name" value="Glyco_transf_10"/>
    <property type="match status" value="1"/>
</dbReference>
<comment type="pathway">
    <text evidence="1">Protein modification; protein glycosylation.</text>
</comment>
<dbReference type="EMBL" id="CAJVQA010010008">
    <property type="protein sequence ID" value="CAG8692060.1"/>
    <property type="molecule type" value="Genomic_DNA"/>
</dbReference>
<gene>
    <name evidence="7" type="ORF">CPELLU_LOCUS11352</name>
</gene>
<dbReference type="InterPro" id="IPR055270">
    <property type="entry name" value="Glyco_tran_10_C"/>
</dbReference>
<dbReference type="GO" id="GO:0032580">
    <property type="term" value="C:Golgi cisterna membrane"/>
    <property type="evidence" value="ECO:0007669"/>
    <property type="project" value="UniProtKB-SubCell"/>
</dbReference>
<keyword evidence="5" id="KW-0472">Membrane</keyword>
<comment type="subcellular location">
    <subcellularLocation>
        <location evidence="5">Golgi apparatus</location>
        <location evidence="5">Golgi stack membrane</location>
        <topology evidence="5">Single-pass type II membrane protein</topology>
    </subcellularLocation>
</comment>
<evidence type="ECO:0000256" key="4">
    <source>
        <dbReference type="ARBA" id="ARBA00022679"/>
    </source>
</evidence>
<keyword evidence="8" id="KW-1185">Reference proteome</keyword>
<comment type="caution">
    <text evidence="7">The sequence shown here is derived from an EMBL/GenBank/DDBJ whole genome shotgun (WGS) entry which is preliminary data.</text>
</comment>
<dbReference type="Proteomes" id="UP000789759">
    <property type="component" value="Unassembled WGS sequence"/>
</dbReference>
<dbReference type="OrthoDB" id="427096at2759"/>
<keyword evidence="5" id="KW-0812">Transmembrane</keyword>
<accession>A0A9N9ESK3</accession>
<dbReference type="InterPro" id="IPR001503">
    <property type="entry name" value="Glyco_trans_10"/>
</dbReference>
<evidence type="ECO:0000259" key="6">
    <source>
        <dbReference type="Pfam" id="PF00852"/>
    </source>
</evidence>
<organism evidence="7 8">
    <name type="scientific">Cetraspora pellucida</name>
    <dbReference type="NCBI Taxonomy" id="1433469"/>
    <lineage>
        <taxon>Eukaryota</taxon>
        <taxon>Fungi</taxon>
        <taxon>Fungi incertae sedis</taxon>
        <taxon>Mucoromycota</taxon>
        <taxon>Glomeromycotina</taxon>
        <taxon>Glomeromycetes</taxon>
        <taxon>Diversisporales</taxon>
        <taxon>Gigasporaceae</taxon>
        <taxon>Cetraspora</taxon>
    </lineage>
</organism>
<dbReference type="Gene3D" id="3.40.50.11660">
    <property type="entry name" value="Glycosyl transferase family 10, C-terminal domain"/>
    <property type="match status" value="1"/>
</dbReference>
<evidence type="ECO:0000256" key="2">
    <source>
        <dbReference type="ARBA" id="ARBA00008919"/>
    </source>
</evidence>
<keyword evidence="4 5" id="KW-0808">Transferase</keyword>
<reference evidence="7" key="1">
    <citation type="submission" date="2021-06" db="EMBL/GenBank/DDBJ databases">
        <authorList>
            <person name="Kallberg Y."/>
            <person name="Tangrot J."/>
            <person name="Rosling A."/>
        </authorList>
    </citation>
    <scope>NUCLEOTIDE SEQUENCE</scope>
    <source>
        <strain evidence="7">FL966</strain>
    </source>
</reference>
<name>A0A9N9ESK3_9GLOM</name>
<evidence type="ECO:0000256" key="3">
    <source>
        <dbReference type="ARBA" id="ARBA00022676"/>
    </source>
</evidence>
<dbReference type="PANTHER" id="PTHR11929:SF194">
    <property type="entry name" value="ALPHA-(1,3)-FUCOSYLTRANSFERASE 10"/>
    <property type="match status" value="1"/>
</dbReference>
<protein>
    <recommendedName>
        <fullName evidence="5">Fucosyltransferase</fullName>
        <ecNumber evidence="5">2.4.1.-</ecNumber>
    </recommendedName>
</protein>
<dbReference type="EC" id="2.4.1.-" evidence="5"/>
<dbReference type="PANTHER" id="PTHR11929">
    <property type="entry name" value="ALPHA- 1,3 -FUCOSYLTRANSFERASE"/>
    <property type="match status" value="1"/>
</dbReference>
<dbReference type="GO" id="GO:0008417">
    <property type="term" value="F:fucosyltransferase activity"/>
    <property type="evidence" value="ECO:0007669"/>
    <property type="project" value="InterPro"/>
</dbReference>
<dbReference type="SUPFAM" id="SSF53756">
    <property type="entry name" value="UDP-Glycosyltransferase/glycogen phosphorylase"/>
    <property type="match status" value="1"/>
</dbReference>
<evidence type="ECO:0000313" key="8">
    <source>
        <dbReference type="Proteomes" id="UP000789759"/>
    </source>
</evidence>
<feature type="domain" description="Fucosyltransferase C-terminal" evidence="6">
    <location>
        <begin position="183"/>
        <end position="335"/>
    </location>
</feature>
<keyword evidence="5" id="KW-0333">Golgi apparatus</keyword>